<dbReference type="EMBL" id="PIPK01000012">
    <property type="protein sequence ID" value="RUO21017.1"/>
    <property type="molecule type" value="Genomic_DNA"/>
</dbReference>
<evidence type="ECO:0000313" key="1">
    <source>
        <dbReference type="EMBL" id="RAJ95289.1"/>
    </source>
</evidence>
<reference evidence="1 3" key="2">
    <citation type="submission" date="2018-06" db="EMBL/GenBank/DDBJ databases">
        <title>Genomic Encyclopedia of Type Strains, Phase III (KMG-III): the genomes of soil and plant-associated and newly described type strains.</title>
        <authorList>
            <person name="Whitman W."/>
        </authorList>
    </citation>
    <scope>NUCLEOTIDE SEQUENCE [LARGE SCALE GENOMIC DNA]</scope>
    <source>
        <strain evidence="1 3">CGMCC 1.15366</strain>
    </source>
</reference>
<gene>
    <name evidence="1" type="ORF">B0I24_11175</name>
    <name evidence="2" type="ORF">CWE07_11630</name>
</gene>
<protein>
    <submittedName>
        <fullName evidence="1">Uncharacterized protein</fullName>
    </submittedName>
</protein>
<name>A0A327WZD6_9GAMM</name>
<evidence type="ECO:0000313" key="2">
    <source>
        <dbReference type="EMBL" id="RUO21017.1"/>
    </source>
</evidence>
<evidence type="ECO:0000313" key="4">
    <source>
        <dbReference type="Proteomes" id="UP000287865"/>
    </source>
</evidence>
<dbReference type="Proteomes" id="UP000249203">
    <property type="component" value="Unassembled WGS sequence"/>
</dbReference>
<evidence type="ECO:0000313" key="3">
    <source>
        <dbReference type="Proteomes" id="UP000249203"/>
    </source>
</evidence>
<accession>A0A327WZD6</accession>
<dbReference type="Proteomes" id="UP000287865">
    <property type="component" value="Unassembled WGS sequence"/>
</dbReference>
<proteinExistence type="predicted"/>
<dbReference type="EMBL" id="QLMD01000011">
    <property type="protein sequence ID" value="RAJ95289.1"/>
    <property type="molecule type" value="Genomic_DNA"/>
</dbReference>
<organism evidence="1 3">
    <name type="scientific">Aliidiomarina maris</name>
    <dbReference type="NCBI Taxonomy" id="531312"/>
    <lineage>
        <taxon>Bacteria</taxon>
        <taxon>Pseudomonadati</taxon>
        <taxon>Pseudomonadota</taxon>
        <taxon>Gammaproteobacteria</taxon>
        <taxon>Alteromonadales</taxon>
        <taxon>Idiomarinaceae</taxon>
        <taxon>Aliidiomarina</taxon>
    </lineage>
</organism>
<sequence length="97" mass="10306">MQSLILVASLFINQPITTQTDSTWLELASIQAQSRATVLEDVRNVSASLQTSLRESIQSGVQLGMYTASQALTQAPKTQVANAATTHSSATVNAGRE</sequence>
<reference evidence="2 4" key="1">
    <citation type="journal article" date="2018" name="Front. Microbiol.">
        <title>Genome-Based Analysis Reveals the Taxonomy and Diversity of the Family Idiomarinaceae.</title>
        <authorList>
            <person name="Liu Y."/>
            <person name="Lai Q."/>
            <person name="Shao Z."/>
        </authorList>
    </citation>
    <scope>NUCLEOTIDE SEQUENCE [LARGE SCALE GENOMIC DNA]</scope>
    <source>
        <strain evidence="2 4">CF12-14</strain>
    </source>
</reference>
<dbReference type="AlphaFoldDB" id="A0A327WZD6"/>
<keyword evidence="4" id="KW-1185">Reference proteome</keyword>
<comment type="caution">
    <text evidence="1">The sequence shown here is derived from an EMBL/GenBank/DDBJ whole genome shotgun (WGS) entry which is preliminary data.</text>
</comment>
<dbReference type="RefSeq" id="WP_111570004.1">
    <property type="nucleotide sequence ID" value="NZ_PIPK01000012.1"/>
</dbReference>